<reference evidence="2" key="1">
    <citation type="submission" date="2014-12" db="EMBL/GenBank/DDBJ databases">
        <title>Insight into the proteome of Arion vulgaris.</title>
        <authorList>
            <person name="Aradska J."/>
            <person name="Bulat T."/>
            <person name="Smidak R."/>
            <person name="Sarate P."/>
            <person name="Gangsoo J."/>
            <person name="Sialana F."/>
            <person name="Bilban M."/>
            <person name="Lubec G."/>
        </authorList>
    </citation>
    <scope>NUCLEOTIDE SEQUENCE</scope>
    <source>
        <tissue evidence="2">Skin</tissue>
    </source>
</reference>
<evidence type="ECO:0000313" key="2">
    <source>
        <dbReference type="EMBL" id="CEK60204.1"/>
    </source>
</evidence>
<feature type="non-terminal residue" evidence="2">
    <location>
        <position position="1"/>
    </location>
</feature>
<gene>
    <name evidence="2" type="primary">ORF38713</name>
</gene>
<feature type="non-terminal residue" evidence="2">
    <location>
        <position position="106"/>
    </location>
</feature>
<feature type="region of interest" description="Disordered" evidence="1">
    <location>
        <begin position="1"/>
        <end position="25"/>
    </location>
</feature>
<evidence type="ECO:0000256" key="1">
    <source>
        <dbReference type="SAM" id="MobiDB-lite"/>
    </source>
</evidence>
<accession>A0A0B6YV43</accession>
<feature type="compositionally biased region" description="Polar residues" evidence="1">
    <location>
        <begin position="1"/>
        <end position="21"/>
    </location>
</feature>
<protein>
    <submittedName>
        <fullName evidence="2">Uncharacterized protein</fullName>
    </submittedName>
</protein>
<dbReference type="EMBL" id="HACG01013339">
    <property type="protein sequence ID" value="CEK60204.1"/>
    <property type="molecule type" value="Transcribed_RNA"/>
</dbReference>
<proteinExistence type="predicted"/>
<sequence length="106" mass="11513">IDPTNETPTCSVDSQPISSPVSLMPPKISSTTLSSLIQSPTLSPTATLPYQKHDNVGRHQISKNTGGPVVSNLVENRTENISSHNFNQHVIFSHPKLMEGVSKYDC</sequence>
<name>A0A0B6YV43_9EUPU</name>
<organism evidence="2">
    <name type="scientific">Arion vulgaris</name>
    <dbReference type="NCBI Taxonomy" id="1028688"/>
    <lineage>
        <taxon>Eukaryota</taxon>
        <taxon>Metazoa</taxon>
        <taxon>Spiralia</taxon>
        <taxon>Lophotrochozoa</taxon>
        <taxon>Mollusca</taxon>
        <taxon>Gastropoda</taxon>
        <taxon>Heterobranchia</taxon>
        <taxon>Euthyneura</taxon>
        <taxon>Panpulmonata</taxon>
        <taxon>Eupulmonata</taxon>
        <taxon>Stylommatophora</taxon>
        <taxon>Helicina</taxon>
        <taxon>Arionoidea</taxon>
        <taxon>Arionidae</taxon>
        <taxon>Arion</taxon>
    </lineage>
</organism>
<dbReference type="AlphaFoldDB" id="A0A0B6YV43"/>